<dbReference type="GO" id="GO:0032259">
    <property type="term" value="P:methylation"/>
    <property type="evidence" value="ECO:0007669"/>
    <property type="project" value="UniProtKB-KW"/>
</dbReference>
<comment type="caution">
    <text evidence="2">The sequence shown here is derived from an EMBL/GenBank/DDBJ whole genome shotgun (WGS) entry which is preliminary data.</text>
</comment>
<dbReference type="EMBL" id="QBKU01000005">
    <property type="protein sequence ID" value="PTX74056.1"/>
    <property type="molecule type" value="Genomic_DNA"/>
</dbReference>
<dbReference type="InterPro" id="IPR029063">
    <property type="entry name" value="SAM-dependent_MTases_sf"/>
</dbReference>
<accession>A0A2T6CEX8</accession>
<dbReference type="InterPro" id="IPR006342">
    <property type="entry name" value="FkbM_mtfrase"/>
</dbReference>
<name>A0A2T6CEX8_9RHOB</name>
<dbReference type="Pfam" id="PF05050">
    <property type="entry name" value="Methyltransf_21"/>
    <property type="match status" value="1"/>
</dbReference>
<keyword evidence="2" id="KW-0489">Methyltransferase</keyword>
<dbReference type="Proteomes" id="UP000244092">
    <property type="component" value="Unassembled WGS sequence"/>
</dbReference>
<protein>
    <submittedName>
        <fullName evidence="2">FkbM family methyltransferase</fullName>
    </submittedName>
</protein>
<dbReference type="OrthoDB" id="4104638at2"/>
<dbReference type="PANTHER" id="PTHR34203:SF15">
    <property type="entry name" value="SLL1173 PROTEIN"/>
    <property type="match status" value="1"/>
</dbReference>
<reference evidence="2 3" key="1">
    <citation type="submission" date="2018-04" db="EMBL/GenBank/DDBJ databases">
        <title>Genomic Encyclopedia of Archaeal and Bacterial Type Strains, Phase II (KMG-II): from individual species to whole genera.</title>
        <authorList>
            <person name="Goeker M."/>
        </authorList>
    </citation>
    <scope>NUCLEOTIDE SEQUENCE [LARGE SCALE GENOMIC DNA]</scope>
    <source>
        <strain evidence="2 3">DSM 12244</strain>
    </source>
</reference>
<evidence type="ECO:0000259" key="1">
    <source>
        <dbReference type="Pfam" id="PF05050"/>
    </source>
</evidence>
<proteinExistence type="predicted"/>
<dbReference type="AlphaFoldDB" id="A0A2T6CEX8"/>
<dbReference type="PANTHER" id="PTHR34203">
    <property type="entry name" value="METHYLTRANSFERASE, FKBM FAMILY PROTEIN"/>
    <property type="match status" value="1"/>
</dbReference>
<gene>
    <name evidence="2" type="ORF">C8N31_105255</name>
</gene>
<feature type="domain" description="Methyltransferase FkbM" evidence="1">
    <location>
        <begin position="112"/>
        <end position="249"/>
    </location>
</feature>
<dbReference type="NCBIfam" id="TIGR01444">
    <property type="entry name" value="fkbM_fam"/>
    <property type="match status" value="1"/>
</dbReference>
<sequence>METSGLFAVWPLILLILRPWKTSGCAANLILAKRNPAPYSFPMNFLYRALFKHLMLSAVRSHQDAGRPALAGYAFDLITAKIHLDGRFAHRELSALERHVFPQLEKGGICLDVGANIGNHAVNFAGVFDHVHAFEPNEKALDLLRINARLRPNVTVHPVGLSDRSHVLEVIQPAFNLGGTGASATNGNPLDEKVALQLNALDEMQLPLDGKRITFMKIDVEGHEPEVIRGAAQTLSDHSPVLGIEVDRRSVQDGSSPALDAAQALGYTHMYAMRRGRAARFRAVDRPTARNYPLLLLSKSELNFD</sequence>
<dbReference type="GO" id="GO:0008168">
    <property type="term" value="F:methyltransferase activity"/>
    <property type="evidence" value="ECO:0007669"/>
    <property type="project" value="UniProtKB-KW"/>
</dbReference>
<organism evidence="2 3">
    <name type="scientific">Sulfitobacter mediterraneus</name>
    <dbReference type="NCBI Taxonomy" id="83219"/>
    <lineage>
        <taxon>Bacteria</taxon>
        <taxon>Pseudomonadati</taxon>
        <taxon>Pseudomonadota</taxon>
        <taxon>Alphaproteobacteria</taxon>
        <taxon>Rhodobacterales</taxon>
        <taxon>Roseobacteraceae</taxon>
        <taxon>Sulfitobacter</taxon>
    </lineage>
</organism>
<evidence type="ECO:0000313" key="2">
    <source>
        <dbReference type="EMBL" id="PTX74056.1"/>
    </source>
</evidence>
<keyword evidence="2" id="KW-0808">Transferase</keyword>
<dbReference type="SUPFAM" id="SSF53335">
    <property type="entry name" value="S-adenosyl-L-methionine-dependent methyltransferases"/>
    <property type="match status" value="1"/>
</dbReference>
<evidence type="ECO:0000313" key="3">
    <source>
        <dbReference type="Proteomes" id="UP000244092"/>
    </source>
</evidence>
<dbReference type="InterPro" id="IPR052514">
    <property type="entry name" value="SAM-dependent_MTase"/>
</dbReference>
<dbReference type="Gene3D" id="3.40.50.150">
    <property type="entry name" value="Vaccinia Virus protein VP39"/>
    <property type="match status" value="1"/>
</dbReference>